<gene>
    <name evidence="1" type="ORF">RW1_049_00160</name>
</gene>
<dbReference type="AlphaFoldDB" id="X0PXK0"/>
<keyword evidence="2" id="KW-1185">Reference proteome</keyword>
<organism evidence="1 2">
    <name type="scientific">Rhodococcus wratislaviensis NBRC 100605</name>
    <dbReference type="NCBI Taxonomy" id="1219028"/>
    <lineage>
        <taxon>Bacteria</taxon>
        <taxon>Bacillati</taxon>
        <taxon>Actinomycetota</taxon>
        <taxon>Actinomycetes</taxon>
        <taxon>Mycobacteriales</taxon>
        <taxon>Nocardiaceae</taxon>
        <taxon>Rhodococcus</taxon>
    </lineage>
</organism>
<evidence type="ECO:0000313" key="1">
    <source>
        <dbReference type="EMBL" id="GAF48108.1"/>
    </source>
</evidence>
<protein>
    <submittedName>
        <fullName evidence="1">Uncharacterized protein</fullName>
    </submittedName>
</protein>
<comment type="caution">
    <text evidence="1">The sequence shown here is derived from an EMBL/GenBank/DDBJ whole genome shotgun (WGS) entry which is preliminary data.</text>
</comment>
<name>X0PXK0_RHOWR</name>
<dbReference type="RefSeq" id="WP_217999463.1">
    <property type="nucleotide sequence ID" value="NZ_BAWF01000049.1"/>
</dbReference>
<evidence type="ECO:0000313" key="2">
    <source>
        <dbReference type="Proteomes" id="UP000019491"/>
    </source>
</evidence>
<dbReference type="EMBL" id="BAWF01000049">
    <property type="protein sequence ID" value="GAF48108.1"/>
    <property type="molecule type" value="Genomic_DNA"/>
</dbReference>
<dbReference type="SUPFAM" id="SSF55486">
    <property type="entry name" value="Metalloproteases ('zincins'), catalytic domain"/>
    <property type="match status" value="1"/>
</dbReference>
<proteinExistence type="predicted"/>
<sequence>MAKNVRLGIIRARHDTTVPVIPDAACIALLMTGEHAVLKYWINTTRGHLDFIDSPMFPWVDITLGADTSRDAQATAAVNALRAKFPDPEPLAGLDGLIVVTHPGAAGFDGGTTGVAGLPVAVLPMMTSDHTFMCHETGHVLGIEHTFGLDNNGTDWDPTDATIIVGPEYGSPYDLMSSASFGGRWLGTGPFYAATPTFVGPIVAGWPNTGAFSMGPHLSRANLHLHMPDALAGRVVERPFPQPGTTVTARIVPTSASAGTCVLILHPPGEPPNGAGRVYVEFRTAKGWDAGMDSIGPSLSREGVVVHSLVDQPNVGVRAWYRGSIPTVSVDADVAVESTPLVVRADSVGPEGNWVDLAVTVGAARAVEIVRGYHSDDMVGVVGVLQRSTSPCGDPIRKGTFATSTTSKFGVRTRGFGGGGEPAVGAAAVAWTVGGVPVAGLNGTVEVPVAGATFAVEYTIDPVVFELGLTSRGGERFETPVVVTVTGDATSATARTTYAALGWFDGIHPEDLEALGTCLRRIADRYRVAPPPFRKPSPDPPWAAPALRRLAEVRWFDRAVRFLGELPSLDAEGSDALRQIVSSQVHPVPTMLDRLGAGGVDFSVPESELTEWLNNPEFTPYPALAEVLLKLLDGNQLRRPVFLDVIVFNYEHTPGNSSPRKVEDVNSDALEVAVVDASNNRYGEVASNFRELLISPV</sequence>
<dbReference type="Proteomes" id="UP000019491">
    <property type="component" value="Unassembled WGS sequence"/>
</dbReference>
<accession>X0PXK0</accession>
<reference evidence="1 2" key="1">
    <citation type="submission" date="2014-02" db="EMBL/GenBank/DDBJ databases">
        <title>Whole genome shotgun sequence of Rhodococcus wratislaviensis NBRC 100605.</title>
        <authorList>
            <person name="Hosoyama A."/>
            <person name="Tsuchikane K."/>
            <person name="Yoshida I."/>
            <person name="Ohji S."/>
            <person name="Ichikawa N."/>
            <person name="Yamazoe A."/>
            <person name="Fujita N."/>
        </authorList>
    </citation>
    <scope>NUCLEOTIDE SEQUENCE [LARGE SCALE GENOMIC DNA]</scope>
    <source>
        <strain evidence="1 2">NBRC 100605</strain>
    </source>
</reference>